<gene>
    <name evidence="1" type="ORF">Poly21_30190</name>
</gene>
<sequence>MAGCAMGNGESYHCNSARRIRSEYALICLPTGSSTIDATAPVQAVCRPRSWGWESVDNGSGLIILPP</sequence>
<protein>
    <submittedName>
        <fullName evidence="1">Uncharacterized protein</fullName>
    </submittedName>
</protein>
<accession>A0A5C6BVZ9</accession>
<keyword evidence="2" id="KW-1185">Reference proteome</keyword>
<evidence type="ECO:0000313" key="1">
    <source>
        <dbReference type="EMBL" id="TWU15817.1"/>
    </source>
</evidence>
<proteinExistence type="predicted"/>
<dbReference type="AlphaFoldDB" id="A0A5C6BVZ9"/>
<evidence type="ECO:0000313" key="2">
    <source>
        <dbReference type="Proteomes" id="UP000319908"/>
    </source>
</evidence>
<name>A0A5C6BVZ9_9BACT</name>
<comment type="caution">
    <text evidence="1">The sequence shown here is derived from an EMBL/GenBank/DDBJ whole genome shotgun (WGS) entry which is preliminary data.</text>
</comment>
<dbReference type="EMBL" id="SJPU01000002">
    <property type="protein sequence ID" value="TWU15817.1"/>
    <property type="molecule type" value="Genomic_DNA"/>
</dbReference>
<organism evidence="1 2">
    <name type="scientific">Allorhodopirellula heiligendammensis</name>
    <dbReference type="NCBI Taxonomy" id="2714739"/>
    <lineage>
        <taxon>Bacteria</taxon>
        <taxon>Pseudomonadati</taxon>
        <taxon>Planctomycetota</taxon>
        <taxon>Planctomycetia</taxon>
        <taxon>Pirellulales</taxon>
        <taxon>Pirellulaceae</taxon>
        <taxon>Allorhodopirellula</taxon>
    </lineage>
</organism>
<dbReference type="Proteomes" id="UP000319908">
    <property type="component" value="Unassembled WGS sequence"/>
</dbReference>
<reference evidence="1 2" key="1">
    <citation type="journal article" date="2020" name="Antonie Van Leeuwenhoek">
        <title>Rhodopirellula heiligendammensis sp. nov., Rhodopirellula pilleata sp. nov., and Rhodopirellula solitaria sp. nov. isolated from natural or artificial marine surfaces in Northern Germany and California, USA, and emended description of the genus Rhodopirellula.</title>
        <authorList>
            <person name="Kallscheuer N."/>
            <person name="Wiegand S."/>
            <person name="Jogler M."/>
            <person name="Boedeker C."/>
            <person name="Peeters S.H."/>
            <person name="Rast P."/>
            <person name="Heuer A."/>
            <person name="Jetten M.S.M."/>
            <person name="Rohde M."/>
            <person name="Jogler C."/>
        </authorList>
    </citation>
    <scope>NUCLEOTIDE SEQUENCE [LARGE SCALE GENOMIC DNA]</scope>
    <source>
        <strain evidence="1 2">Poly21</strain>
    </source>
</reference>